<evidence type="ECO:0000256" key="2">
    <source>
        <dbReference type="ARBA" id="ARBA00023125"/>
    </source>
</evidence>
<keyword evidence="2" id="KW-0238">DNA-binding</keyword>
<sequence>MVVLQGREFKDAMFEQFARMASAFASPKRLEVIDLLAQSPRSVDSIAAQTSMTVANTSRHLQVLRNAGLVTSTRDAQRVVYQIADSTVVDGYRALRHLTESRIAEVRYLAEAFFGEADGVEPLDVTQLLERRTRGDVVVVDVRPAQEYAAGHIAGALSVPLDDLAGRAWTLPPGSTVVAYCRGPYCVLSAAAVRQLRAAGVPAQRLDAGVDEWRRAGRPVELGAPS</sequence>
<dbReference type="PANTHER" id="PTHR43132">
    <property type="entry name" value="ARSENICAL RESISTANCE OPERON REPRESSOR ARSR-RELATED"/>
    <property type="match status" value="1"/>
</dbReference>
<organism evidence="6">
    <name type="scientific">mine drainage metagenome</name>
    <dbReference type="NCBI Taxonomy" id="410659"/>
    <lineage>
        <taxon>unclassified sequences</taxon>
        <taxon>metagenomes</taxon>
        <taxon>ecological metagenomes</taxon>
    </lineage>
</organism>
<keyword evidence="3" id="KW-0804">Transcription</keyword>
<dbReference type="SUPFAM" id="SSF46785">
    <property type="entry name" value="Winged helix' DNA-binding domain"/>
    <property type="match status" value="1"/>
</dbReference>
<evidence type="ECO:0000259" key="5">
    <source>
        <dbReference type="PROSITE" id="PS50987"/>
    </source>
</evidence>
<dbReference type="AlphaFoldDB" id="A0A1J5RHC4"/>
<dbReference type="SMART" id="SM00450">
    <property type="entry name" value="RHOD"/>
    <property type="match status" value="1"/>
</dbReference>
<dbReference type="SUPFAM" id="SSF52821">
    <property type="entry name" value="Rhodanese/Cell cycle control phosphatase"/>
    <property type="match status" value="1"/>
</dbReference>
<name>A0A1J5RHC4_9ZZZZ</name>
<reference evidence="6" key="1">
    <citation type="submission" date="2016-10" db="EMBL/GenBank/DDBJ databases">
        <title>Sequence of Gallionella enrichment culture.</title>
        <authorList>
            <person name="Poehlein A."/>
            <person name="Muehling M."/>
            <person name="Daniel R."/>
        </authorList>
    </citation>
    <scope>NUCLEOTIDE SEQUENCE</scope>
</reference>
<evidence type="ECO:0000259" key="4">
    <source>
        <dbReference type="PROSITE" id="PS50206"/>
    </source>
</evidence>
<proteinExistence type="predicted"/>
<protein>
    <submittedName>
        <fullName evidence="6">Putative HTH-type transcriptional regulator YgaV</fullName>
    </submittedName>
</protein>
<evidence type="ECO:0000313" key="6">
    <source>
        <dbReference type="EMBL" id="OIQ87517.1"/>
    </source>
</evidence>
<dbReference type="NCBIfam" id="NF033788">
    <property type="entry name" value="HTH_metalloreg"/>
    <property type="match status" value="1"/>
</dbReference>
<dbReference type="PROSITE" id="PS50206">
    <property type="entry name" value="RHODANESE_3"/>
    <property type="match status" value="1"/>
</dbReference>
<dbReference type="PRINTS" id="PR00778">
    <property type="entry name" value="HTHARSR"/>
</dbReference>
<dbReference type="Gene3D" id="3.40.250.10">
    <property type="entry name" value="Rhodanese-like domain"/>
    <property type="match status" value="1"/>
</dbReference>
<dbReference type="InterPro" id="IPR011991">
    <property type="entry name" value="ArsR-like_HTH"/>
</dbReference>
<dbReference type="GO" id="GO:0003677">
    <property type="term" value="F:DNA binding"/>
    <property type="evidence" value="ECO:0007669"/>
    <property type="project" value="UniProtKB-KW"/>
</dbReference>
<dbReference type="CDD" id="cd00090">
    <property type="entry name" value="HTH_ARSR"/>
    <property type="match status" value="1"/>
</dbReference>
<dbReference type="Pfam" id="PF01022">
    <property type="entry name" value="HTH_5"/>
    <property type="match status" value="1"/>
</dbReference>
<evidence type="ECO:0000256" key="3">
    <source>
        <dbReference type="ARBA" id="ARBA00023163"/>
    </source>
</evidence>
<keyword evidence="1" id="KW-0805">Transcription regulation</keyword>
<dbReference type="InterPro" id="IPR036390">
    <property type="entry name" value="WH_DNA-bd_sf"/>
</dbReference>
<dbReference type="Pfam" id="PF00581">
    <property type="entry name" value="Rhodanese"/>
    <property type="match status" value="1"/>
</dbReference>
<dbReference type="PANTHER" id="PTHR43132:SF8">
    <property type="entry name" value="HTH-TYPE TRANSCRIPTIONAL REGULATOR KMTR"/>
    <property type="match status" value="1"/>
</dbReference>
<gene>
    <name evidence="6" type="primary">ygaV_4</name>
    <name evidence="6" type="ORF">GALL_306110</name>
</gene>
<feature type="domain" description="Rhodanese" evidence="4">
    <location>
        <begin position="133"/>
        <end position="222"/>
    </location>
</feature>
<dbReference type="Gene3D" id="1.10.10.10">
    <property type="entry name" value="Winged helix-like DNA-binding domain superfamily/Winged helix DNA-binding domain"/>
    <property type="match status" value="1"/>
</dbReference>
<dbReference type="InterPro" id="IPR051011">
    <property type="entry name" value="Metal_resp_trans_reg"/>
</dbReference>
<dbReference type="InterPro" id="IPR036873">
    <property type="entry name" value="Rhodanese-like_dom_sf"/>
</dbReference>
<dbReference type="GO" id="GO:0003700">
    <property type="term" value="F:DNA-binding transcription factor activity"/>
    <property type="evidence" value="ECO:0007669"/>
    <property type="project" value="InterPro"/>
</dbReference>
<accession>A0A1J5RHC4</accession>
<dbReference type="InterPro" id="IPR001763">
    <property type="entry name" value="Rhodanese-like_dom"/>
</dbReference>
<dbReference type="EMBL" id="MLJW01000418">
    <property type="protein sequence ID" value="OIQ87517.1"/>
    <property type="molecule type" value="Genomic_DNA"/>
</dbReference>
<dbReference type="InterPro" id="IPR036388">
    <property type="entry name" value="WH-like_DNA-bd_sf"/>
</dbReference>
<dbReference type="SMART" id="SM00418">
    <property type="entry name" value="HTH_ARSR"/>
    <property type="match status" value="1"/>
</dbReference>
<dbReference type="CDD" id="cd00158">
    <property type="entry name" value="RHOD"/>
    <property type="match status" value="1"/>
</dbReference>
<dbReference type="PROSITE" id="PS50987">
    <property type="entry name" value="HTH_ARSR_2"/>
    <property type="match status" value="1"/>
</dbReference>
<evidence type="ECO:0000256" key="1">
    <source>
        <dbReference type="ARBA" id="ARBA00023015"/>
    </source>
</evidence>
<feature type="domain" description="HTH arsR-type" evidence="5">
    <location>
        <begin position="9"/>
        <end position="103"/>
    </location>
</feature>
<dbReference type="InterPro" id="IPR001845">
    <property type="entry name" value="HTH_ArsR_DNA-bd_dom"/>
</dbReference>
<comment type="caution">
    <text evidence="6">The sequence shown here is derived from an EMBL/GenBank/DDBJ whole genome shotgun (WGS) entry which is preliminary data.</text>
</comment>